<organism evidence="1 2">
    <name type="scientific">Hymenobacter negativus</name>
    <dbReference type="NCBI Taxonomy" id="2795026"/>
    <lineage>
        <taxon>Bacteria</taxon>
        <taxon>Pseudomonadati</taxon>
        <taxon>Bacteroidota</taxon>
        <taxon>Cytophagia</taxon>
        <taxon>Cytophagales</taxon>
        <taxon>Hymenobacteraceae</taxon>
        <taxon>Hymenobacter</taxon>
    </lineage>
</organism>
<dbReference type="RefSeq" id="WP_198076889.1">
    <property type="nucleotide sequence ID" value="NZ_JAEDAE010000013.1"/>
</dbReference>
<accession>A0ABS0QCS7</accession>
<dbReference type="Proteomes" id="UP000625631">
    <property type="component" value="Unassembled WGS sequence"/>
</dbReference>
<comment type="caution">
    <text evidence="1">The sequence shown here is derived from an EMBL/GenBank/DDBJ whole genome shotgun (WGS) entry which is preliminary data.</text>
</comment>
<gene>
    <name evidence="1" type="ORF">I7X13_20315</name>
</gene>
<name>A0ABS0QCS7_9BACT</name>
<sequence length="139" mass="14835">MKTIPTTRPARRIPAARLARLRAANAAKHQAGEDAWQANQDATEQLTNPVPEFAAAPRLTMLPGGLHWSAQQPVPAVGTTVTVNRDGQQERAEVKGYTHAAGFLGLVTETTHHAKTASRRKRSSPRAGVVFGSQLALAA</sequence>
<proteinExistence type="predicted"/>
<evidence type="ECO:0000313" key="1">
    <source>
        <dbReference type="EMBL" id="MBH8560417.1"/>
    </source>
</evidence>
<evidence type="ECO:0000313" key="2">
    <source>
        <dbReference type="Proteomes" id="UP000625631"/>
    </source>
</evidence>
<reference evidence="1 2" key="1">
    <citation type="submission" date="2020-12" db="EMBL/GenBank/DDBJ databases">
        <title>Hymenobacter sp.</title>
        <authorList>
            <person name="Kim M.K."/>
        </authorList>
    </citation>
    <scope>NUCLEOTIDE SEQUENCE [LARGE SCALE GENOMIC DNA]</scope>
    <source>
        <strain evidence="1 2">BT442</strain>
    </source>
</reference>
<dbReference type="EMBL" id="JAEDAE010000013">
    <property type="protein sequence ID" value="MBH8560417.1"/>
    <property type="molecule type" value="Genomic_DNA"/>
</dbReference>
<protein>
    <submittedName>
        <fullName evidence="1">Uncharacterized protein</fullName>
    </submittedName>
</protein>
<keyword evidence="2" id="KW-1185">Reference proteome</keyword>